<dbReference type="AlphaFoldDB" id="A0A4Y9Z4P2"/>
<protein>
    <recommendedName>
        <fullName evidence="3">amidase</fullName>
        <ecNumber evidence="3">3.5.1.4</ecNumber>
    </recommendedName>
</protein>
<gene>
    <name evidence="6" type="ORF">EVJ58_g182</name>
</gene>
<keyword evidence="4" id="KW-0378">Hydrolase</keyword>
<comment type="catalytic activity">
    <reaction evidence="1">
        <text>a monocarboxylic acid amide + H2O = a monocarboxylate + NH4(+)</text>
        <dbReference type="Rhea" id="RHEA:12020"/>
        <dbReference type="ChEBI" id="CHEBI:15377"/>
        <dbReference type="ChEBI" id="CHEBI:28938"/>
        <dbReference type="ChEBI" id="CHEBI:35757"/>
        <dbReference type="ChEBI" id="CHEBI:83628"/>
        <dbReference type="EC" id="3.5.1.4"/>
    </reaction>
</comment>
<sequence length="559" mass="61459">MFSYLAHRRACYAKQQERRDRIYSLSPVYGTPLSAADKDILSKPIAGIVSGVQSGSLQPSDILLAYGKAALKAHAATNCLTEVLLPEAEEWAKNCNTKGPLAGMPVSLKDENSVAGFDASVGYSAWVGKKMQRDSALVKVLRAAGAVPYVKTNVPITMLSFECANEVFGTTTNPHGKDFAPGGSSGGEAALLAFGGSRSILSLHVWRADGQSLGDRHYSGTYTIKASSYRFLKTGNAHTSIPGEEGVPVSFSPMTRTLEDLETFWKAIMSMKPWDYDHAVLPIPWRKIDLSSQKGIRWGVMWDDGVAAPSPACHRALHTVAKALEAHGHQVIPVSPPSPYEGLKIAAQLLMADGCKLCIEPIRTGEFNDPGVREALGMFRAPRIIKKLYAWYLRYIKRDPLYAGLVEAWSEKTVPEYLALVSQREAYRERWFEFMNEQGLDFILTVPNSLPAVPHGGMKEGWKACGYTFLWNLLDYTGGILPVTHVDRARDALGASKARNAIEAGQNRMYDADRMHGLPVGVQVVGRRLQEEKVLEAMKIIHKLLSEEGKPYIPLSIPE</sequence>
<dbReference type="Gene3D" id="3.90.1300.10">
    <property type="entry name" value="Amidase signature (AS) domain"/>
    <property type="match status" value="1"/>
</dbReference>
<dbReference type="PANTHER" id="PTHR46072">
    <property type="entry name" value="AMIDASE-RELATED-RELATED"/>
    <property type="match status" value="1"/>
</dbReference>
<dbReference type="SUPFAM" id="SSF75304">
    <property type="entry name" value="Amidase signature (AS) enzymes"/>
    <property type="match status" value="1"/>
</dbReference>
<dbReference type="EMBL" id="SEKV01000004">
    <property type="protein sequence ID" value="TFY69826.1"/>
    <property type="molecule type" value="Genomic_DNA"/>
</dbReference>
<evidence type="ECO:0000256" key="4">
    <source>
        <dbReference type="ARBA" id="ARBA00022801"/>
    </source>
</evidence>
<feature type="domain" description="Amidase" evidence="5">
    <location>
        <begin position="62"/>
        <end position="197"/>
    </location>
</feature>
<evidence type="ECO:0000256" key="2">
    <source>
        <dbReference type="ARBA" id="ARBA00009199"/>
    </source>
</evidence>
<evidence type="ECO:0000313" key="6">
    <source>
        <dbReference type="EMBL" id="TFY69826.1"/>
    </source>
</evidence>
<dbReference type="PANTHER" id="PTHR46072:SF10">
    <property type="entry name" value="ACETAMIDASE"/>
    <property type="match status" value="1"/>
</dbReference>
<comment type="caution">
    <text evidence="6">The sequence shown here is derived from an EMBL/GenBank/DDBJ whole genome shotgun (WGS) entry which is preliminary data.</text>
</comment>
<accession>A0A4Y9Z4P2</accession>
<evidence type="ECO:0000256" key="3">
    <source>
        <dbReference type="ARBA" id="ARBA00012922"/>
    </source>
</evidence>
<name>A0A4Y9Z4P2_9APHY</name>
<evidence type="ECO:0000259" key="5">
    <source>
        <dbReference type="Pfam" id="PF01425"/>
    </source>
</evidence>
<dbReference type="InterPro" id="IPR023631">
    <property type="entry name" value="Amidase_dom"/>
</dbReference>
<organism evidence="6 7">
    <name type="scientific">Rhodofomes roseus</name>
    <dbReference type="NCBI Taxonomy" id="34475"/>
    <lineage>
        <taxon>Eukaryota</taxon>
        <taxon>Fungi</taxon>
        <taxon>Dikarya</taxon>
        <taxon>Basidiomycota</taxon>
        <taxon>Agaricomycotina</taxon>
        <taxon>Agaricomycetes</taxon>
        <taxon>Polyporales</taxon>
        <taxon>Rhodofomes</taxon>
    </lineage>
</organism>
<dbReference type="InterPro" id="IPR036928">
    <property type="entry name" value="AS_sf"/>
</dbReference>
<dbReference type="STRING" id="34475.A0A4Y9Z4P2"/>
<dbReference type="Proteomes" id="UP000298390">
    <property type="component" value="Unassembled WGS sequence"/>
</dbReference>
<dbReference type="EC" id="3.5.1.4" evidence="3"/>
<comment type="similarity">
    <text evidence="2">Belongs to the amidase family.</text>
</comment>
<dbReference type="FunFam" id="3.90.1300.10:FF:000003">
    <property type="entry name" value="Amidase signature enzyme"/>
    <property type="match status" value="1"/>
</dbReference>
<feature type="domain" description="Amidase" evidence="5">
    <location>
        <begin position="248"/>
        <end position="535"/>
    </location>
</feature>
<evidence type="ECO:0000256" key="1">
    <source>
        <dbReference type="ARBA" id="ARBA00001311"/>
    </source>
</evidence>
<evidence type="ECO:0000313" key="7">
    <source>
        <dbReference type="Proteomes" id="UP000298390"/>
    </source>
</evidence>
<dbReference type="GO" id="GO:0004040">
    <property type="term" value="F:amidase activity"/>
    <property type="evidence" value="ECO:0007669"/>
    <property type="project" value="UniProtKB-EC"/>
</dbReference>
<dbReference type="Pfam" id="PF01425">
    <property type="entry name" value="Amidase"/>
    <property type="match status" value="2"/>
</dbReference>
<reference evidence="6 7" key="1">
    <citation type="submission" date="2019-01" db="EMBL/GenBank/DDBJ databases">
        <title>Genome sequencing of the rare red list fungi Fomitopsis rosea.</title>
        <authorList>
            <person name="Buettner E."/>
            <person name="Kellner H."/>
        </authorList>
    </citation>
    <scope>NUCLEOTIDE SEQUENCE [LARGE SCALE GENOMIC DNA]</scope>
    <source>
        <strain evidence="6 7">DSM 105464</strain>
    </source>
</reference>
<proteinExistence type="inferred from homology"/>
<dbReference type="PIRSF" id="PIRSF001221">
    <property type="entry name" value="Amidase_fungi"/>
    <property type="match status" value="1"/>
</dbReference>